<keyword evidence="3" id="KW-1185">Reference proteome</keyword>
<evidence type="ECO:0000313" key="3">
    <source>
        <dbReference type="Proteomes" id="UP001558652"/>
    </source>
</evidence>
<dbReference type="Proteomes" id="UP001558652">
    <property type="component" value="Unassembled WGS sequence"/>
</dbReference>
<reference evidence="2 3" key="1">
    <citation type="submission" date="2024-07" db="EMBL/GenBank/DDBJ databases">
        <title>Chromosome-level genome assembly of the water stick insect Ranatra chinensis (Heteroptera: Nepidae).</title>
        <authorList>
            <person name="Liu X."/>
        </authorList>
    </citation>
    <scope>NUCLEOTIDE SEQUENCE [LARGE SCALE GENOMIC DNA]</scope>
    <source>
        <strain evidence="2">Cailab_2021Rc</strain>
        <tissue evidence="2">Muscle</tissue>
    </source>
</reference>
<feature type="compositionally biased region" description="Basic and acidic residues" evidence="1">
    <location>
        <begin position="9"/>
        <end position="23"/>
    </location>
</feature>
<sequence>MASKRRNMFHKDKTQETTEKGMKEEICRISIGGWLNEGGAASGRRRRKATASQPVSSTPPALQGVIQHSDLERRRPDAFTPKKPPRWFKERTAAHHTFGHLPDYTDETKSAATVNREALVNMNAHMGIGGWLNEGGAASGRRRRKATASQPVSSTPPALQGVIQHSDLERRRPDAFTPKKPPRWFKERYDIIIFPKLADQGRHREWLVPKGPLTIDRPGGTNRIWALLSAPSPPLGECRPPQGVQGAQSTEHVGVSYNMTAAHHTFGHLPDYTDETKSAATVDREALVNMNAHMGIGGWLNEGGAASGRRRRKATASQPVSSTPPALQGVIQHSDLERRRPDAFTPKKPPSWFKERTSAHHTFGHLPDYTDETKSAATLDREAFVKMNAHMGYPEQTHLPMPEKHKFLHYMTKRPRRKPTGYMGNRRFLSRRYEPGNTVDDEIKEPMSNSYPEQTHLPMPEKHKFLHYMTKRPRRKSTGYMGNRRFLSTRYEPGNTVDDEIKEPMSNREKRTMGVNWNDWYSPIYDRSNRWLSSLVRKLPFSFDPKELKIIYPNNKKDTLYTPYTNLKAGEKKSRPLSLTTTIKTFMQLLFVRGKAIDTPYNAGGNNRAVIPATPQGFDIPHHHNPFSGMPVSGIRSFENSFAATPDDCHAGDPRSFPDEPLSKPSTDCAPA</sequence>
<feature type="compositionally biased region" description="Basic and acidic residues" evidence="1">
    <location>
        <begin position="647"/>
        <end position="662"/>
    </location>
</feature>
<feature type="region of interest" description="Disordered" evidence="1">
    <location>
        <begin position="644"/>
        <end position="672"/>
    </location>
</feature>
<feature type="region of interest" description="Disordered" evidence="1">
    <location>
        <begin position="35"/>
        <end position="63"/>
    </location>
</feature>
<feature type="region of interest" description="Disordered" evidence="1">
    <location>
        <begin position="302"/>
        <end position="328"/>
    </location>
</feature>
<organism evidence="2 3">
    <name type="scientific">Ranatra chinensis</name>
    <dbReference type="NCBI Taxonomy" id="642074"/>
    <lineage>
        <taxon>Eukaryota</taxon>
        <taxon>Metazoa</taxon>
        <taxon>Ecdysozoa</taxon>
        <taxon>Arthropoda</taxon>
        <taxon>Hexapoda</taxon>
        <taxon>Insecta</taxon>
        <taxon>Pterygota</taxon>
        <taxon>Neoptera</taxon>
        <taxon>Paraneoptera</taxon>
        <taxon>Hemiptera</taxon>
        <taxon>Heteroptera</taxon>
        <taxon>Panheteroptera</taxon>
        <taxon>Nepomorpha</taxon>
        <taxon>Nepidae</taxon>
        <taxon>Ranatrinae</taxon>
        <taxon>Ranatra</taxon>
    </lineage>
</organism>
<evidence type="ECO:0000313" key="2">
    <source>
        <dbReference type="EMBL" id="KAL1131497.1"/>
    </source>
</evidence>
<gene>
    <name evidence="2" type="ORF">AAG570_011114</name>
</gene>
<comment type="caution">
    <text evidence="2">The sequence shown here is derived from an EMBL/GenBank/DDBJ whole genome shotgun (WGS) entry which is preliminary data.</text>
</comment>
<accession>A0ABD0YY14</accession>
<name>A0ABD0YY14_9HEMI</name>
<dbReference type="AlphaFoldDB" id="A0ABD0YY14"/>
<evidence type="ECO:0000256" key="1">
    <source>
        <dbReference type="SAM" id="MobiDB-lite"/>
    </source>
</evidence>
<dbReference type="EMBL" id="JBFDAA010000006">
    <property type="protein sequence ID" value="KAL1131497.1"/>
    <property type="molecule type" value="Genomic_DNA"/>
</dbReference>
<feature type="region of interest" description="Disordered" evidence="1">
    <location>
        <begin position="1"/>
        <end position="23"/>
    </location>
</feature>
<proteinExistence type="predicted"/>
<feature type="region of interest" description="Disordered" evidence="1">
    <location>
        <begin position="437"/>
        <end position="456"/>
    </location>
</feature>
<feature type="region of interest" description="Disordered" evidence="1">
    <location>
        <begin position="134"/>
        <end position="160"/>
    </location>
</feature>
<protein>
    <submittedName>
        <fullName evidence="2">Uncharacterized protein</fullName>
    </submittedName>
</protein>